<dbReference type="Pfam" id="PF14560">
    <property type="entry name" value="Ubiquitin_2"/>
    <property type="match status" value="1"/>
</dbReference>
<dbReference type="Gene3D" id="3.10.20.90">
    <property type="entry name" value="Phosphatidylinositol 3-kinase Catalytic Subunit, Chain A, domain 1"/>
    <property type="match status" value="1"/>
</dbReference>
<gene>
    <name evidence="4" type="ORF">NP493_1344g00039</name>
</gene>
<feature type="domain" description="Ubiquitin-like" evidence="3">
    <location>
        <begin position="347"/>
        <end position="409"/>
    </location>
</feature>
<dbReference type="PANTHER" id="PTHR18849">
    <property type="entry name" value="LEUCINE RICH REPEAT PROTEIN"/>
    <property type="match status" value="1"/>
</dbReference>
<dbReference type="AlphaFoldDB" id="A0AAD9K7C2"/>
<dbReference type="InterPro" id="IPR000626">
    <property type="entry name" value="Ubiquitin-like_dom"/>
</dbReference>
<dbReference type="Proteomes" id="UP001209878">
    <property type="component" value="Unassembled WGS sequence"/>
</dbReference>
<dbReference type="SUPFAM" id="SSF54236">
    <property type="entry name" value="Ubiquitin-like"/>
    <property type="match status" value="1"/>
</dbReference>
<dbReference type="PANTHER" id="PTHR18849:SF0">
    <property type="entry name" value="CILIA- AND FLAGELLA-ASSOCIATED PROTEIN 410-RELATED"/>
    <property type="match status" value="1"/>
</dbReference>
<evidence type="ECO:0000256" key="2">
    <source>
        <dbReference type="ARBA" id="ARBA00022737"/>
    </source>
</evidence>
<dbReference type="InterPro" id="IPR001611">
    <property type="entry name" value="Leu-rich_rpt"/>
</dbReference>
<accession>A0AAD9K7C2</accession>
<keyword evidence="1" id="KW-0433">Leucine-rich repeat</keyword>
<keyword evidence="2" id="KW-0677">Repeat</keyword>
<protein>
    <recommendedName>
        <fullName evidence="3">Ubiquitin-like domain-containing protein</fullName>
    </recommendedName>
</protein>
<proteinExistence type="predicted"/>
<evidence type="ECO:0000259" key="3">
    <source>
        <dbReference type="Pfam" id="PF14560"/>
    </source>
</evidence>
<evidence type="ECO:0000313" key="4">
    <source>
        <dbReference type="EMBL" id="KAK2165987.1"/>
    </source>
</evidence>
<dbReference type="EMBL" id="JAODUO010001342">
    <property type="protein sequence ID" value="KAK2165987.1"/>
    <property type="molecule type" value="Genomic_DNA"/>
</dbReference>
<keyword evidence="5" id="KW-1185">Reference proteome</keyword>
<name>A0AAD9K7C2_RIDPI</name>
<evidence type="ECO:0000313" key="5">
    <source>
        <dbReference type="Proteomes" id="UP001209878"/>
    </source>
</evidence>
<comment type="caution">
    <text evidence="4">The sequence shown here is derived from an EMBL/GenBank/DDBJ whole genome shotgun (WGS) entry which is preliminary data.</text>
</comment>
<dbReference type="PROSITE" id="PS51450">
    <property type="entry name" value="LRR"/>
    <property type="match status" value="1"/>
</dbReference>
<dbReference type="SUPFAM" id="SSF52058">
    <property type="entry name" value="L domain-like"/>
    <property type="match status" value="1"/>
</dbReference>
<dbReference type="InterPro" id="IPR032675">
    <property type="entry name" value="LRR_dom_sf"/>
</dbReference>
<sequence length="420" mass="48274">MSDHQRCRSLLEAIQDKYECKEPLHIEIFLPKSAPGKTDSGNLLLPRELTLDKCSISHAGDDDEIQLHVDVHALDLTGNSLREWHEVFKILDQFPNITFLNISCNPLTILDHPPDKCYENMVKLVLNSLHLPWDSVQQVLHIVPNLEELHISLNDLRHVEMTEETPYQSLRLLHISTNGLTDWEDIEKLGRFFPNLEQLFMIENPIREISQENLAASFLNLEAINISGTAVASWKELEKFRHFPKLRAIRLKGIPLLEGYDEAERRSLVIGYLPNITLLNGSHVKPSEREDAERAFLRHYVDKEEKPSRYDELTAVYGTPAPLAEVDLSLPESVDVSLRFGEKSLLRNVAVHWTLQELKKQLVDFVGQPAKNFRLFLNDPEAWYGLEEMRFPAKKLFTYGVKEGVEILIELKPSHESGKK</sequence>
<evidence type="ECO:0000256" key="1">
    <source>
        <dbReference type="ARBA" id="ARBA00022614"/>
    </source>
</evidence>
<organism evidence="4 5">
    <name type="scientific">Ridgeia piscesae</name>
    <name type="common">Tubeworm</name>
    <dbReference type="NCBI Taxonomy" id="27915"/>
    <lineage>
        <taxon>Eukaryota</taxon>
        <taxon>Metazoa</taxon>
        <taxon>Spiralia</taxon>
        <taxon>Lophotrochozoa</taxon>
        <taxon>Annelida</taxon>
        <taxon>Polychaeta</taxon>
        <taxon>Sedentaria</taxon>
        <taxon>Canalipalpata</taxon>
        <taxon>Sabellida</taxon>
        <taxon>Siboglinidae</taxon>
        <taxon>Ridgeia</taxon>
    </lineage>
</organism>
<reference evidence="4" key="1">
    <citation type="journal article" date="2023" name="Mol. Biol. Evol.">
        <title>Third-Generation Sequencing Reveals the Adaptive Role of the Epigenome in Three Deep-Sea Polychaetes.</title>
        <authorList>
            <person name="Perez M."/>
            <person name="Aroh O."/>
            <person name="Sun Y."/>
            <person name="Lan Y."/>
            <person name="Juniper S.K."/>
            <person name="Young C.R."/>
            <person name="Angers B."/>
            <person name="Qian P.Y."/>
        </authorList>
    </citation>
    <scope>NUCLEOTIDE SEQUENCE</scope>
    <source>
        <strain evidence="4">R07B-5</strain>
    </source>
</reference>
<dbReference type="Gene3D" id="3.80.10.10">
    <property type="entry name" value="Ribonuclease Inhibitor"/>
    <property type="match status" value="2"/>
</dbReference>
<dbReference type="InterPro" id="IPR029071">
    <property type="entry name" value="Ubiquitin-like_domsf"/>
</dbReference>